<dbReference type="RefSeq" id="WP_135327147.1">
    <property type="nucleotide sequence ID" value="NZ_SRJC01000001.1"/>
</dbReference>
<dbReference type="SUPFAM" id="SSF56112">
    <property type="entry name" value="Protein kinase-like (PK-like)"/>
    <property type="match status" value="1"/>
</dbReference>
<gene>
    <name evidence="2" type="ORF">E4663_07655</name>
</gene>
<reference evidence="2 3" key="1">
    <citation type="journal article" date="2003" name="Int. J. Syst. Evol. Microbiol.">
        <title>Halobacillus salinus sp. nov., isolated from a salt lake on the coast of the East Sea in Korea.</title>
        <authorList>
            <person name="Yoon J.H."/>
            <person name="Kang K.H."/>
            <person name="Park Y.H."/>
        </authorList>
    </citation>
    <scope>NUCLEOTIDE SEQUENCE [LARGE SCALE GENOMIC DNA]</scope>
    <source>
        <strain evidence="2 3">HSL-3</strain>
    </source>
</reference>
<dbReference type="GO" id="GO:0016740">
    <property type="term" value="F:transferase activity"/>
    <property type="evidence" value="ECO:0007669"/>
    <property type="project" value="UniProtKB-KW"/>
</dbReference>
<comment type="caution">
    <text evidence="2">The sequence shown here is derived from an EMBL/GenBank/DDBJ whole genome shotgun (WGS) entry which is preliminary data.</text>
</comment>
<keyword evidence="2" id="KW-0808">Transferase</keyword>
<proteinExistence type="predicted"/>
<dbReference type="InterPro" id="IPR002575">
    <property type="entry name" value="Aminoglycoside_PTrfase"/>
</dbReference>
<evidence type="ECO:0000259" key="1">
    <source>
        <dbReference type="Pfam" id="PF01636"/>
    </source>
</evidence>
<organism evidence="2 3">
    <name type="scientific">Halobacillus salinus</name>
    <dbReference type="NCBI Taxonomy" id="192814"/>
    <lineage>
        <taxon>Bacteria</taxon>
        <taxon>Bacillati</taxon>
        <taxon>Bacillota</taxon>
        <taxon>Bacilli</taxon>
        <taxon>Bacillales</taxon>
        <taxon>Bacillaceae</taxon>
        <taxon>Halobacillus</taxon>
    </lineage>
</organism>
<evidence type="ECO:0000313" key="2">
    <source>
        <dbReference type="EMBL" id="TGB04859.1"/>
    </source>
</evidence>
<dbReference type="Gene3D" id="3.90.1200.10">
    <property type="match status" value="1"/>
</dbReference>
<dbReference type="AlphaFoldDB" id="A0A4Z0H4Z3"/>
<keyword evidence="3" id="KW-1185">Reference proteome</keyword>
<dbReference type="STRING" id="192814.GCA_900166575_01887"/>
<accession>A0A4Z0H4Z3</accession>
<evidence type="ECO:0000313" key="3">
    <source>
        <dbReference type="Proteomes" id="UP000297982"/>
    </source>
</evidence>
<name>A0A4Z0H4Z3_9BACI</name>
<dbReference type="Pfam" id="PF01636">
    <property type="entry name" value="APH"/>
    <property type="match status" value="1"/>
</dbReference>
<feature type="domain" description="Aminoglycoside phosphotransferase" evidence="1">
    <location>
        <begin position="21"/>
        <end position="202"/>
    </location>
</feature>
<dbReference type="Proteomes" id="UP000297982">
    <property type="component" value="Unassembled WGS sequence"/>
</dbReference>
<protein>
    <submittedName>
        <fullName evidence="2">Aminoglycoside phosphotransferase family protein</fullName>
    </submittedName>
</protein>
<sequence length="245" mass="28145">MVEGDILTKGNTASIYLANQKVYKIYEERLPNEESSKEARKQEFARSTGLNVPEVLDVTEINGRQALVMEYVQGESFGDLLLEEKMPVYELMKVSVEIQRDIHKRKAEGLDRMDEKLLFQISNAPYLHEKRKTILINRMNNIIGAYQLCHGDFHLFNLIWTKHNPAIIDWVDASAGDPLADVCRSYLLYLQFSKELAEIYLDLFTQIVGVKVESILAWMPILAAARLSEHVSSDNKEHLIQLAYE</sequence>
<dbReference type="EMBL" id="SRJC01000001">
    <property type="protein sequence ID" value="TGB04859.1"/>
    <property type="molecule type" value="Genomic_DNA"/>
</dbReference>
<dbReference type="InterPro" id="IPR011009">
    <property type="entry name" value="Kinase-like_dom_sf"/>
</dbReference>